<name>A7MLQ8_CROS8</name>
<evidence type="ECO:0000313" key="1">
    <source>
        <dbReference type="EMBL" id="ABU76290.1"/>
    </source>
</evidence>
<dbReference type="AlphaFoldDB" id="A7MLQ8"/>
<protein>
    <submittedName>
        <fullName evidence="1">Uncharacterized protein</fullName>
    </submittedName>
</protein>
<dbReference type="HOGENOM" id="CLU_3134691_0_0_6"/>
<sequence>MRCWGVNSIKFYYQYETKPERPKTVAQIDKLRNHLGIPALINVEQLLNK</sequence>
<organism evidence="1 2">
    <name type="scientific">Cronobacter sakazakii (strain ATCC BAA-894)</name>
    <name type="common">Enterobacter sakazakii</name>
    <dbReference type="NCBI Taxonomy" id="290339"/>
    <lineage>
        <taxon>Bacteria</taxon>
        <taxon>Pseudomonadati</taxon>
        <taxon>Pseudomonadota</taxon>
        <taxon>Gammaproteobacteria</taxon>
        <taxon>Enterobacterales</taxon>
        <taxon>Enterobacteriaceae</taxon>
        <taxon>Cronobacter</taxon>
    </lineage>
</organism>
<proteinExistence type="predicted"/>
<keyword evidence="2" id="KW-1185">Reference proteome</keyword>
<dbReference type="KEGG" id="esa:ESA_01021"/>
<dbReference type="EMBL" id="CP000783">
    <property type="protein sequence ID" value="ABU76290.1"/>
    <property type="molecule type" value="Genomic_DNA"/>
</dbReference>
<reference evidence="1 2" key="1">
    <citation type="journal article" date="2010" name="PLoS ONE">
        <title>Genome sequence of Cronobacter sakazakii BAA-894 and comparative genomic hybridization analysis with other Cronobacter species.</title>
        <authorList>
            <person name="Kucerova E."/>
            <person name="Clifton S.W."/>
            <person name="Xia X.Q."/>
            <person name="Long F."/>
            <person name="Porwollik S."/>
            <person name="Fulton L."/>
            <person name="Fronick C."/>
            <person name="Minx P."/>
            <person name="Kyung K."/>
            <person name="Warren W."/>
            <person name="Fulton R."/>
            <person name="Feng D."/>
            <person name="Wollam A."/>
            <person name="Shah N."/>
            <person name="Bhonagiri V."/>
            <person name="Nash W.E."/>
            <person name="Hallsworth-Pepin K."/>
            <person name="Wilson R.K."/>
            <person name="McClelland M."/>
            <person name="Forsythe S.J."/>
        </authorList>
    </citation>
    <scope>NUCLEOTIDE SEQUENCE [LARGE SCALE GENOMIC DNA]</scope>
    <source>
        <strain evidence="1 2">ATCC BAA-894</strain>
    </source>
</reference>
<accession>A7MLQ8</accession>
<evidence type="ECO:0000313" key="2">
    <source>
        <dbReference type="Proteomes" id="UP000000260"/>
    </source>
</evidence>
<dbReference type="Proteomes" id="UP000000260">
    <property type="component" value="Chromosome"/>
</dbReference>
<gene>
    <name evidence="1" type="ordered locus">ESA_01021</name>
</gene>